<accession>A0A934R5S1</accession>
<feature type="compositionally biased region" description="Basic and acidic residues" evidence="1">
    <location>
        <begin position="193"/>
        <end position="209"/>
    </location>
</feature>
<sequence length="3631" mass="394361">MPLPQRSRFRADVQAALDEVQVAPDRPAIDIPKAQTLTRSANNPDAQRVGNAMLREDERQREDAIRQGQMQQRRSEAEARRAANEQASTDKQARAMDVRAGAAAGQKNVTDIATGERTIARHNDGAPVYDTGKVGTPTIQPTPAEQVSTVPGVGGIAQLNRPAGDQTAVATQAAQTYRNDRGSLLTAPLPSKTDAKTGETRVTTDDEFGRPQQTATGVDPVAEAKAMRDAEFQQRRDQLALKANGIAQQRMRFDEPWKKAKGEFDDVTRELEKSTTSPKFVLNPNTGAMEKYDPDTGFAARDRYKQPIPYDSYELAKWQQDQRDLANRYAAAKTAHDKLSPYAESLNRAEENTKLEHLKLRAEQIAHELPGIGPEATELLARSEPDTVDPDQENLSAVLPPDISSTSGTNGIPATAGANAGAVPSVEDSPENRTETAQPKPVIAPDTRNPDAVLKAFSGLQGVEGMTLEPSAAGSFINRGGKWIGTIQDGGADGQKVIVLRDDARTDDEINKTVALGVTSGAPVYLRDDGQKKDIAKEAQYLASVFQTRLDPTVTSPRQMSARIAQLGADKASIKAKVNAGELSIQSGEALMQELYSDTLKPTPLSTPQSFGKWLQDRSKAENDASIALRGKPAAETVQSRWSNRTNLADRQEVKREYLRDWFSENRGKPGVTRASIQKLYGKDVADEATTGERIQSALKTGGRMIRDDVAGSMIGLAGKFAVGLGAAEASLFGSEDGKRVFNELLTSTNRDTANWVEGAKRNAKIWTTKEGAQISGQLNNAVRNFKRTIDEEFEKPAPDQGKVDAANQAVIQAALALHGLSPDPSWPITADSLDANKDPALASALVRYAQTADPREMELFKERLLMSNGRRQFSAEMEKKTAGMGKFGGSVIGGMHAGWQEVATEMVADAGMLVTAGGSKAVQAGLKGVGMASKASMIARIGERAGALLDDVARAGIKAESLVNPLTRTERAMNGVVGFGKTAAGSAVGEGFEEVLSEIGADSPNLPGAFASGTIGAVALVPIAHFGGQAVAGIPERAQTARRDALNAKWTRDYNASMADLPGFKAISPEQAMLARAFVDPARFEQTAAAIEENRQKLEAFTGEGIDGITPEDLETVKGQARQMLDRSVTDLATQTQEGIAAVNEIYGIEDPEQRTYFQGIAKVATGNEAALTSAERSAIQGGTTPDGKPLFAEIPQSDGMVATVLTDDARAFLRVDMPAVGNLVRTTESDAIYDALSQPTTQPSYESNPQASENLESNSIPAPTPEGMETGPDAEGNAGFDVDGNAPLRPSQEAPAQSQVNFAELDAAEYEAARQTDPSLPDIPSVVKQSLTARRPVSVSMAKAAGIEMPEGYTRRGHLLTPPVPEPQNNSGIISQEKVVPGDESPTAQEEPTQPSETVQKAAAAVQRASARYPSLRGLFLLDESGPTGQTGGAYATPSGAIVINSGDLERELSGFSPDNQDSRVDAIIDEEIIHLAQFEAVRNIGEDVQEFYGQLWDEFTPEQQTAAAHTYQASFENKESWAKAAETVRMLVQQRADGQVTELTKAFSKDMPARLVEMLRRAVEFLKSVVAGDELSQRVKDAIDGIESILAEYSTSDAPTDANRQSEAKLDVQTGQSDTQVAEILPETASDQFSPMRVTGEAIRDAVDRDSRLTPARKRDLDFAMDEIWDLLETLPPEQRREFTDNAINEWLDSLPPAKEKKARSIDSPARREAYKILNSDSYPALSKIFQSGTKLAPRPNLISLVLAKRKSGGKLSNREIELVQNNPEYDGALFQNQFANSGKGKVAREILSLITARQGEGSRPDVVAGYVRDGMTASDMWGELWKELNAIANGTQLDGEDPNRDFSDEDIAAELAKPTVSSLEKVQREAFDHANTPDNGEPFAVEDFTPEHVGSTVTVDGEEMRITAVEMDSLGIEVESVILDDHLRFGRQILDGGDVIYLENPDAPAYSAEVDEEALFSSPSAPRGRAAPVDIPNAIVAHDLGKAAKHPDYAAAKAGDPRAALRLARDLVTKQMRNDVAVLIGDSKPVIVPVIAMEAGGNNKIPHGVAIRIEESLGLQSTTDIIQSVKAHRSEKTALDRVFAQPSFSGPVKAGESYLLVDDTLTQGGTFAALADHIARNGGKVVGAVALTGKQYSATLRLSEPLLAQLRNRLGDLEDTFKRATGHGFESLTESEARTLVKFGPVDRVRERITKEGIERGDGVDAIDEGQADSPLAASPSNQRTFDFEPAKNNQSTVAGAKVDSEWSLYNPRSGTLGVPRAEMPQVKADNRSALVQYLRARGVDYEAEEVLPGTLKPTQAEYSPSKVRRAREFDGGNRSILVSADHHVVDGHHQWMVKLADAPKEPMPVIRLKAPIAELLPMIKEMPSSTTAAGAPSSKMDTRNADSKELFPDDGGFQLTGEKTVDGEKVTAAKRAAEAAKASQDAAQGTLFSSPSPDQSAAVQAALAAMPPIYRDVFASVSAGDTPAQVFSKFNLNEIKVKNILNSVRSKITAAMGAASAEGLVPVMKDGKFDGGRPDLALSTNKTVAAIDQIRNESDIPDVEAWDEINDRAEKQLSDDYQGTYNALFKKASDVDQMSTVEIAAAKKIIARETLAGNIRSSADRVKIALLIHGYRDIGTEAARRLAIRRDPSMSPAERHAQYIAEALFTPDAETRKRLREAKKGQQEDILSGWMARVDAIKAELLSEGIDIDASLAAFKASQDAAKQSSADSPRATAAIEDEFRKLTKREKAVITMIRQGARMSAVMDSTQMSKSDILQIRNQFDSDIRKAMAARAKRYMANSLAASPSDMMDSILADLGWQTLEDFDDTVPGYVPPELRKPQRPRKPAPTPAPKRPDLTPEQQTALDEAFERFKEADPSTWSTFWQTEAKNLTPMIGQVAFEEFKGEAMKPWRDRWQTEMEGVATPAARISFDDWISKPSNAEKINRQEMLFPEPINEQKGDWNETRPFSGQGELMRESVNETTGTFNMNDPRAVKAVLDAYAIARGSKMDALMEYWRASILSGPQTHIVNAGSNLLNAAFNLIPKRAAEAAINSLLGTVGQGNARSATFAEFVPMARNLRAGFQLAARMALNSWNLQERTFEAYANAKPLQFEFTGVGSEHIPPALKGPLGKIMHSISFRPMTAVDEFMKSLYAQMEAAAQAHRIAAVEEKLTGDAYEKRLNELMVPGSAAWIRAIDEAKRITFQQEIDGTNPRSIARLDQLAELAKKGRNMPWIGRPLTFFLPFIDTPLNVFKQAVEMSPIGGTLAVIDGIRALRRRVFRGNLSPQEAKAEADRIYDRARFVQDLTNQTMGVIVILALQGLVEGDEDELPVITGTAPYKSTKRGERDNAYAVLPPQTIRIGDLQFSYARVEPFATFLASTVDLLVEMNRHGGFKPEVMSQWLGRFKDQVKDKTFLQGISDLINAVEDPDRFAERLTANIATGFVPNLIRQPIREADSQIRDNNPRADDGFMTAVSKRVGFSIAPQSAPEKMDVWGNDISSNRGVLIGGIRPTDMLFRILDPTNATFGSKPDPIDVWIYRWNQQAANSEDRIAIQPISDAVSGTVPGEKKSRQFALTVEEQHAANRTAGKAARAILGDGWETMPLEPLQAERINHVVRHAQQSERTRIRNEKIITVLKHGPGH</sequence>
<dbReference type="Proteomes" id="UP000600139">
    <property type="component" value="Unassembled WGS sequence"/>
</dbReference>
<dbReference type="CDD" id="cd06223">
    <property type="entry name" value="PRTases_typeI"/>
    <property type="match status" value="1"/>
</dbReference>
<protein>
    <submittedName>
        <fullName evidence="2">Phosphoribosyltransferase</fullName>
    </submittedName>
</protein>
<feature type="region of interest" description="Disordered" evidence="1">
    <location>
        <begin position="2372"/>
        <end position="2408"/>
    </location>
</feature>
<feature type="compositionally biased region" description="Polar residues" evidence="1">
    <location>
        <begin position="274"/>
        <end position="286"/>
    </location>
</feature>
<dbReference type="InterPro" id="IPR000836">
    <property type="entry name" value="PRTase_dom"/>
</dbReference>
<keyword evidence="2" id="KW-0328">Glycosyltransferase</keyword>
<evidence type="ECO:0000256" key="1">
    <source>
        <dbReference type="SAM" id="MobiDB-lite"/>
    </source>
</evidence>
<feature type="compositionally biased region" description="Polar residues" evidence="1">
    <location>
        <begin position="1388"/>
        <end position="1400"/>
    </location>
</feature>
<feature type="compositionally biased region" description="Polar residues" evidence="1">
    <location>
        <begin position="403"/>
        <end position="412"/>
    </location>
</feature>
<keyword evidence="3" id="KW-1185">Reference proteome</keyword>
<feature type="compositionally biased region" description="Polar residues" evidence="1">
    <location>
        <begin position="1241"/>
        <end position="1263"/>
    </location>
</feature>
<feature type="compositionally biased region" description="Basic and acidic residues" evidence="1">
    <location>
        <begin position="73"/>
        <end position="83"/>
    </location>
</feature>
<feature type="compositionally biased region" description="Basic and acidic residues" evidence="1">
    <location>
        <begin position="54"/>
        <end position="65"/>
    </location>
</feature>
<feature type="region of interest" description="Disordered" evidence="1">
    <location>
        <begin position="2818"/>
        <end position="2847"/>
    </location>
</feature>
<dbReference type="GO" id="GO:0016757">
    <property type="term" value="F:glycosyltransferase activity"/>
    <property type="evidence" value="ECO:0007669"/>
    <property type="project" value="UniProtKB-KW"/>
</dbReference>
<feature type="region of interest" description="Disordered" evidence="1">
    <location>
        <begin position="2204"/>
        <end position="2226"/>
    </location>
</feature>
<gene>
    <name evidence="2" type="ORF">JIN84_17890</name>
</gene>
<feature type="compositionally biased region" description="Low complexity" evidence="1">
    <location>
        <begin position="2372"/>
        <end position="2383"/>
    </location>
</feature>
<feature type="region of interest" description="Disordered" evidence="1">
    <location>
        <begin position="384"/>
        <end position="448"/>
    </location>
</feature>
<organism evidence="2 3">
    <name type="scientific">Luteolibacter yonseiensis</name>
    <dbReference type="NCBI Taxonomy" id="1144680"/>
    <lineage>
        <taxon>Bacteria</taxon>
        <taxon>Pseudomonadati</taxon>
        <taxon>Verrucomicrobiota</taxon>
        <taxon>Verrucomicrobiia</taxon>
        <taxon>Verrucomicrobiales</taxon>
        <taxon>Verrucomicrobiaceae</taxon>
        <taxon>Luteolibacter</taxon>
    </lineage>
</organism>
<name>A0A934R5S1_9BACT</name>
<dbReference type="EMBL" id="JAENIK010000012">
    <property type="protein sequence ID" value="MBK1817497.1"/>
    <property type="molecule type" value="Genomic_DNA"/>
</dbReference>
<feature type="compositionally biased region" description="Basic and acidic residues" evidence="1">
    <location>
        <begin position="2385"/>
        <end position="2396"/>
    </location>
</feature>
<dbReference type="InterPro" id="IPR029057">
    <property type="entry name" value="PRTase-like"/>
</dbReference>
<feature type="region of interest" description="Disordered" evidence="1">
    <location>
        <begin position="35"/>
        <end position="95"/>
    </location>
</feature>
<dbReference type="Gene3D" id="3.40.50.2020">
    <property type="match status" value="1"/>
</dbReference>
<dbReference type="SUPFAM" id="SSF53271">
    <property type="entry name" value="PRTase-like"/>
    <property type="match status" value="1"/>
</dbReference>
<proteinExistence type="predicted"/>
<feature type="compositionally biased region" description="Polar residues" evidence="1">
    <location>
        <begin position="35"/>
        <end position="45"/>
    </location>
</feature>
<evidence type="ECO:0000313" key="3">
    <source>
        <dbReference type="Proteomes" id="UP000600139"/>
    </source>
</evidence>
<dbReference type="RefSeq" id="WP_200352437.1">
    <property type="nucleotide sequence ID" value="NZ_BAABHZ010000001.1"/>
</dbReference>
<feature type="region of interest" description="Disordered" evidence="1">
    <location>
        <begin position="1241"/>
        <end position="1299"/>
    </location>
</feature>
<feature type="region of interest" description="Disordered" evidence="1">
    <location>
        <begin position="269"/>
        <end position="288"/>
    </location>
</feature>
<feature type="region of interest" description="Disordered" evidence="1">
    <location>
        <begin position="1381"/>
        <end position="1400"/>
    </location>
</feature>
<reference evidence="2" key="1">
    <citation type="submission" date="2021-01" db="EMBL/GenBank/DDBJ databases">
        <title>Modified the classification status of verrucomicrobia.</title>
        <authorList>
            <person name="Feng X."/>
        </authorList>
    </citation>
    <scope>NUCLEOTIDE SEQUENCE</scope>
    <source>
        <strain evidence="2">JCM 18052</strain>
    </source>
</reference>
<comment type="caution">
    <text evidence="2">The sequence shown here is derived from an EMBL/GenBank/DDBJ whole genome shotgun (WGS) entry which is preliminary data.</text>
</comment>
<keyword evidence="2" id="KW-0808">Transferase</keyword>
<feature type="region of interest" description="Disordered" evidence="1">
    <location>
        <begin position="183"/>
        <end position="214"/>
    </location>
</feature>
<evidence type="ECO:0000313" key="2">
    <source>
        <dbReference type="EMBL" id="MBK1817497.1"/>
    </source>
</evidence>